<name>A0A017SG28_ASPRC</name>
<dbReference type="GO" id="GO:0003676">
    <property type="term" value="F:nucleic acid binding"/>
    <property type="evidence" value="ECO:0007669"/>
    <property type="project" value="InterPro"/>
</dbReference>
<proteinExistence type="predicted"/>
<keyword evidence="3" id="KW-1185">Reference proteome</keyword>
<protein>
    <submittedName>
        <fullName evidence="2">DDE-domain-containing protein</fullName>
    </submittedName>
</protein>
<evidence type="ECO:0000259" key="1">
    <source>
        <dbReference type="Pfam" id="PF03184"/>
    </source>
</evidence>
<feature type="domain" description="DDE-1" evidence="1">
    <location>
        <begin position="144"/>
        <end position="198"/>
    </location>
</feature>
<dbReference type="AlphaFoldDB" id="A0A017SG28"/>
<dbReference type="Proteomes" id="UP000019804">
    <property type="component" value="Unassembled WGS sequence"/>
</dbReference>
<accession>A0A017SG28</accession>
<evidence type="ECO:0000313" key="2">
    <source>
        <dbReference type="EMBL" id="EYE95564.1"/>
    </source>
</evidence>
<dbReference type="InterPro" id="IPR004875">
    <property type="entry name" value="DDE_SF_endonuclease_dom"/>
</dbReference>
<organism evidence="2 3">
    <name type="scientific">Aspergillus ruber (strain CBS 135680)</name>
    <dbReference type="NCBI Taxonomy" id="1388766"/>
    <lineage>
        <taxon>Eukaryota</taxon>
        <taxon>Fungi</taxon>
        <taxon>Dikarya</taxon>
        <taxon>Ascomycota</taxon>
        <taxon>Pezizomycotina</taxon>
        <taxon>Eurotiomycetes</taxon>
        <taxon>Eurotiomycetidae</taxon>
        <taxon>Eurotiales</taxon>
        <taxon>Aspergillaceae</taxon>
        <taxon>Aspergillus</taxon>
        <taxon>Aspergillus subgen. Aspergillus</taxon>
    </lineage>
</organism>
<reference evidence="3" key="1">
    <citation type="journal article" date="2014" name="Nat. Commun.">
        <title>Genomic adaptations of the halophilic Dead Sea filamentous fungus Eurotium rubrum.</title>
        <authorList>
            <person name="Kis-Papo T."/>
            <person name="Weig A.R."/>
            <person name="Riley R."/>
            <person name="Persoh D."/>
            <person name="Salamov A."/>
            <person name="Sun H."/>
            <person name="Lipzen A."/>
            <person name="Wasser S.P."/>
            <person name="Rambold G."/>
            <person name="Grigoriev I.V."/>
            <person name="Nevo E."/>
        </authorList>
    </citation>
    <scope>NUCLEOTIDE SEQUENCE [LARGE SCALE GENOMIC DNA]</scope>
    <source>
        <strain evidence="3">CBS 135680</strain>
    </source>
</reference>
<dbReference type="Pfam" id="PF03184">
    <property type="entry name" value="DDE_1"/>
    <property type="match status" value="1"/>
</dbReference>
<dbReference type="OrthoDB" id="4207519at2759"/>
<gene>
    <name evidence="2" type="ORF">EURHEDRAFT_46283</name>
</gene>
<dbReference type="STRING" id="1388766.A0A017SG28"/>
<evidence type="ECO:0000313" key="3">
    <source>
        <dbReference type="Proteomes" id="UP000019804"/>
    </source>
</evidence>
<dbReference type="EMBL" id="KK088421">
    <property type="protein sequence ID" value="EYE95564.1"/>
    <property type="molecule type" value="Genomic_DNA"/>
</dbReference>
<dbReference type="HOGENOM" id="CLU_1365988_0_0_1"/>
<sequence>MFFNFLIKIIFSLSKDIRALILIVSRTTLRHRLAGHTNRRGIAAKMGTFNGFSWSSPPARYCMRNGQSSTYVAWNYPVQTISENWVFNYVKRHSELSTRSSRRYSYERANFDETGFAMSLTVTAKVVTRSQYYGRRSVLQLGNREWATAIEAISASGWALPPCIILKGKVFIQSWSDNLPDNWRIEISPNGWTSDEIGIR</sequence>